<dbReference type="PROSITE" id="PS51161">
    <property type="entry name" value="ATP_CONE"/>
    <property type="match status" value="1"/>
</dbReference>
<keyword evidence="3 7" id="KW-0067">ATP-binding</keyword>
<evidence type="ECO:0000256" key="2">
    <source>
        <dbReference type="ARBA" id="ARBA00022741"/>
    </source>
</evidence>
<dbReference type="InterPro" id="IPR003796">
    <property type="entry name" value="RNR_NrdR-like"/>
</dbReference>
<dbReference type="EMBL" id="CP002042">
    <property type="protein sequence ID" value="ADH61990.1"/>
    <property type="molecule type" value="Genomic_DNA"/>
</dbReference>
<dbReference type="Proteomes" id="UP000001916">
    <property type="component" value="Chromosome"/>
</dbReference>
<dbReference type="STRING" id="526227.Mesil_0042"/>
<organism evidence="9 10">
    <name type="scientific">Allomeiothermus silvanus (strain ATCC 700542 / DSM 9946 / NBRC 106475 / NCIMB 13440 / VI-R2)</name>
    <name type="common">Thermus silvanus</name>
    <dbReference type="NCBI Taxonomy" id="526227"/>
    <lineage>
        <taxon>Bacteria</taxon>
        <taxon>Thermotogati</taxon>
        <taxon>Deinococcota</taxon>
        <taxon>Deinococci</taxon>
        <taxon>Thermales</taxon>
        <taxon>Thermaceae</taxon>
        <taxon>Allomeiothermus</taxon>
    </lineage>
</organism>
<comment type="function">
    <text evidence="7">Negatively regulates transcription of bacterial ribonucleotide reductase nrd genes and operons by binding to NrdR-boxes.</text>
</comment>
<dbReference type="OrthoDB" id="9807461at2"/>
<dbReference type="Pfam" id="PF22811">
    <property type="entry name" value="Zn_ribbon_NrdR"/>
    <property type="match status" value="1"/>
</dbReference>
<protein>
    <recommendedName>
        <fullName evidence="7">Transcriptional repressor NrdR</fullName>
    </recommendedName>
</protein>
<proteinExistence type="inferred from homology"/>
<evidence type="ECO:0000256" key="3">
    <source>
        <dbReference type="ARBA" id="ARBA00022840"/>
    </source>
</evidence>
<dbReference type="GO" id="GO:0005524">
    <property type="term" value="F:ATP binding"/>
    <property type="evidence" value="ECO:0007669"/>
    <property type="project" value="UniProtKB-UniRule"/>
</dbReference>
<keyword evidence="7" id="KW-0862">Zinc</keyword>
<keyword evidence="1 7" id="KW-0678">Repressor</keyword>
<keyword evidence="5 7" id="KW-0238">DNA-binding</keyword>
<reference evidence="9 10" key="1">
    <citation type="journal article" date="2010" name="Stand. Genomic Sci.">
        <title>Complete genome sequence of Meiothermus silvanus type strain (VI-R2).</title>
        <authorList>
            <person name="Sikorski J."/>
            <person name="Tindall B.J."/>
            <person name="Lowry S."/>
            <person name="Lucas S."/>
            <person name="Nolan M."/>
            <person name="Copeland A."/>
            <person name="Glavina Del Rio T."/>
            <person name="Tice H."/>
            <person name="Cheng J.F."/>
            <person name="Han C."/>
            <person name="Pitluck S."/>
            <person name="Liolios K."/>
            <person name="Ivanova N."/>
            <person name="Mavromatis K."/>
            <person name="Mikhailova N."/>
            <person name="Pati A."/>
            <person name="Goodwin L."/>
            <person name="Chen A."/>
            <person name="Palaniappan K."/>
            <person name="Land M."/>
            <person name="Hauser L."/>
            <person name="Chang Y.J."/>
            <person name="Jeffries C.D."/>
            <person name="Rohde M."/>
            <person name="Goker M."/>
            <person name="Woyke T."/>
            <person name="Bristow J."/>
            <person name="Eisen J.A."/>
            <person name="Markowitz V."/>
            <person name="Hugenholtz P."/>
            <person name="Kyrpides N.C."/>
            <person name="Klenk H.P."/>
            <person name="Lapidus A."/>
        </authorList>
    </citation>
    <scope>NUCLEOTIDE SEQUENCE [LARGE SCALE GENOMIC DNA]</scope>
    <source>
        <strain evidence="10">ATCC 700542 / DSM 9946 / VI-R2</strain>
    </source>
</reference>
<dbReference type="KEGG" id="msv:Mesil_0042"/>
<dbReference type="eggNOG" id="COG1327">
    <property type="taxonomic scope" value="Bacteria"/>
</dbReference>
<keyword evidence="4 7" id="KW-0805">Transcription regulation</keyword>
<evidence type="ECO:0000259" key="8">
    <source>
        <dbReference type="PROSITE" id="PS51161"/>
    </source>
</evidence>
<evidence type="ECO:0000313" key="10">
    <source>
        <dbReference type="Proteomes" id="UP000001916"/>
    </source>
</evidence>
<dbReference type="GO" id="GO:0003677">
    <property type="term" value="F:DNA binding"/>
    <property type="evidence" value="ECO:0007669"/>
    <property type="project" value="UniProtKB-KW"/>
</dbReference>
<dbReference type="GO" id="GO:0045892">
    <property type="term" value="P:negative regulation of DNA-templated transcription"/>
    <property type="evidence" value="ECO:0007669"/>
    <property type="project" value="UniProtKB-UniRule"/>
</dbReference>
<dbReference type="InterPro" id="IPR005144">
    <property type="entry name" value="ATP-cone_dom"/>
</dbReference>
<dbReference type="InterPro" id="IPR055173">
    <property type="entry name" value="NrdR-like_N"/>
</dbReference>
<dbReference type="PANTHER" id="PTHR30455">
    <property type="entry name" value="TRANSCRIPTIONAL REPRESSOR NRDR"/>
    <property type="match status" value="1"/>
</dbReference>
<evidence type="ECO:0000313" key="9">
    <source>
        <dbReference type="EMBL" id="ADH61990.1"/>
    </source>
</evidence>
<accession>D7BG69</accession>
<evidence type="ECO:0000256" key="1">
    <source>
        <dbReference type="ARBA" id="ARBA00022491"/>
    </source>
</evidence>
<dbReference type="RefSeq" id="WP_013156598.1">
    <property type="nucleotide sequence ID" value="NC_014212.1"/>
</dbReference>
<feature type="domain" description="ATP-cone" evidence="8">
    <location>
        <begin position="49"/>
        <end position="136"/>
    </location>
</feature>
<dbReference type="PANTHER" id="PTHR30455:SF2">
    <property type="entry name" value="TRANSCRIPTIONAL REPRESSOR NRDR"/>
    <property type="match status" value="1"/>
</dbReference>
<keyword evidence="7" id="KW-0479">Metal-binding</keyword>
<comment type="cofactor">
    <cofactor evidence="7">
        <name>Zn(2+)</name>
        <dbReference type="ChEBI" id="CHEBI:29105"/>
    </cofactor>
    <text evidence="7">Binds 1 zinc ion.</text>
</comment>
<name>D7BG69_ALLS1</name>
<dbReference type="HOGENOM" id="CLU_108412_0_0_0"/>
<feature type="zinc finger region" evidence="7">
    <location>
        <begin position="3"/>
        <end position="34"/>
    </location>
</feature>
<dbReference type="HAMAP" id="MF_00440">
    <property type="entry name" value="NrdR"/>
    <property type="match status" value="1"/>
</dbReference>
<keyword evidence="6 7" id="KW-0804">Transcription</keyword>
<keyword evidence="2 7" id="KW-0547">Nucleotide-binding</keyword>
<comment type="similarity">
    <text evidence="7">Belongs to the NrdR family.</text>
</comment>
<gene>
    <name evidence="7" type="primary">nrdR</name>
    <name evidence="9" type="ordered locus">Mesil_0042</name>
</gene>
<dbReference type="GO" id="GO:0008270">
    <property type="term" value="F:zinc ion binding"/>
    <property type="evidence" value="ECO:0007669"/>
    <property type="project" value="UniProtKB-UniRule"/>
</dbReference>
<evidence type="ECO:0000256" key="6">
    <source>
        <dbReference type="ARBA" id="ARBA00023163"/>
    </source>
</evidence>
<evidence type="ECO:0000256" key="5">
    <source>
        <dbReference type="ARBA" id="ARBA00023125"/>
    </source>
</evidence>
<dbReference type="NCBIfam" id="TIGR00244">
    <property type="entry name" value="transcriptional regulator NrdR"/>
    <property type="match status" value="1"/>
</dbReference>
<keyword evidence="7" id="KW-0863">Zinc-finger</keyword>
<keyword evidence="10" id="KW-1185">Reference proteome</keyword>
<evidence type="ECO:0000256" key="7">
    <source>
        <dbReference type="HAMAP-Rule" id="MF_00440"/>
    </source>
</evidence>
<evidence type="ECO:0000256" key="4">
    <source>
        <dbReference type="ARBA" id="ARBA00023015"/>
    </source>
</evidence>
<dbReference type="Pfam" id="PF03477">
    <property type="entry name" value="ATP-cone"/>
    <property type="match status" value="1"/>
</dbReference>
<dbReference type="AlphaFoldDB" id="D7BG69"/>
<sequence length="165" mass="19199">MTCPYCNAPDTRVIDSRPASEGGAIRRRRECENCGRRFTTYERAQVEPLMVLKRSGRKETFNPEKLLRGLLLACEKRPVDTEALQRFAYSFEDNVDTAEITSEEIGLKALAFLREQDPVAYIRFASVYREFNSVENFIDEIRRLEQREDRSGGERRTKRKALRSP</sequence>